<comment type="similarity">
    <text evidence="2">Belongs to the bacterial solute-binding protein 8 family.</text>
</comment>
<name>A0A0U4AT52_9ACTN</name>
<feature type="chain" id="PRO_5038749974" description="Fe/B12 periplasmic-binding domain-containing protein" evidence="5">
    <location>
        <begin position="23"/>
        <end position="327"/>
    </location>
</feature>
<dbReference type="EMBL" id="CP011502">
    <property type="protein sequence ID" value="ALX03632.1"/>
    <property type="molecule type" value="Genomic_DNA"/>
</dbReference>
<dbReference type="PATRIC" id="fig|2041.4.peg.512"/>
<dbReference type="Pfam" id="PF01497">
    <property type="entry name" value="Peripla_BP_2"/>
    <property type="match status" value="1"/>
</dbReference>
<dbReference type="PROSITE" id="PS50983">
    <property type="entry name" value="FE_B12_PBP"/>
    <property type="match status" value="1"/>
</dbReference>
<evidence type="ECO:0000256" key="1">
    <source>
        <dbReference type="ARBA" id="ARBA00004196"/>
    </source>
</evidence>
<dbReference type="STRING" id="2041.AERYTH_02420"/>
<evidence type="ECO:0000256" key="2">
    <source>
        <dbReference type="ARBA" id="ARBA00008814"/>
    </source>
</evidence>
<dbReference type="GO" id="GO:0030288">
    <property type="term" value="C:outer membrane-bounded periplasmic space"/>
    <property type="evidence" value="ECO:0007669"/>
    <property type="project" value="TreeGrafter"/>
</dbReference>
<evidence type="ECO:0000256" key="5">
    <source>
        <dbReference type="SAM" id="SignalP"/>
    </source>
</evidence>
<evidence type="ECO:0000256" key="4">
    <source>
        <dbReference type="ARBA" id="ARBA00022729"/>
    </source>
</evidence>
<dbReference type="InterPro" id="IPR051313">
    <property type="entry name" value="Bact_iron-sidero_bind"/>
</dbReference>
<dbReference type="GO" id="GO:1901678">
    <property type="term" value="P:iron coordination entity transport"/>
    <property type="evidence" value="ECO:0007669"/>
    <property type="project" value="UniProtKB-ARBA"/>
</dbReference>
<dbReference type="InterPro" id="IPR002491">
    <property type="entry name" value="ABC_transptr_periplasmic_BD"/>
</dbReference>
<keyword evidence="8" id="KW-1185">Reference proteome</keyword>
<evidence type="ECO:0000313" key="7">
    <source>
        <dbReference type="EMBL" id="ALX03632.1"/>
    </source>
</evidence>
<gene>
    <name evidence="7" type="ORF">AERYTH_02420</name>
</gene>
<feature type="signal peptide" evidence="5">
    <location>
        <begin position="1"/>
        <end position="22"/>
    </location>
</feature>
<dbReference type="PANTHER" id="PTHR30532">
    <property type="entry name" value="IRON III DICITRATE-BINDING PERIPLASMIC PROTEIN"/>
    <property type="match status" value="1"/>
</dbReference>
<accession>A0A0U4AT52</accession>
<protein>
    <recommendedName>
        <fullName evidence="6">Fe/B12 periplasmic-binding domain-containing protein</fullName>
    </recommendedName>
</protein>
<evidence type="ECO:0000256" key="3">
    <source>
        <dbReference type="ARBA" id="ARBA00022448"/>
    </source>
</evidence>
<dbReference type="Proteomes" id="UP000067689">
    <property type="component" value="Chromosome"/>
</dbReference>
<feature type="domain" description="Fe/B12 periplasmic-binding" evidence="6">
    <location>
        <begin position="49"/>
        <end position="327"/>
    </location>
</feature>
<dbReference type="Gene3D" id="3.40.50.1980">
    <property type="entry name" value="Nitrogenase molybdenum iron protein domain"/>
    <property type="match status" value="2"/>
</dbReference>
<proteinExistence type="inferred from homology"/>
<sequence>MRRPLQAALAVVALLLVTACSGGSTDESEEDWTFTDDMGTKISLEAVPERIVAYKGVAAALADMGLGDRVVGVFGEPANPDPDLGLQSPDLDVDALPDVTGGEYGAVELEELAALEPDLIVTTTYGAGDYWYLSPDVAKRLGGTYDLAAINLEKETVDGVIENSERLALALGADEADFEAGHAALAKAGDVVRDAARAAGDPTIIATSTTPELLYVANPPAYADLTYLSDEIGLDVVRPAAKDLDEGDYWDSVSWEKADAYDADVALWDTRGGDKNLKALEQQPVWNKVRAAQDGAYLPWRFEIAPSAQGYATMLELFAGDLEGLKD</sequence>
<dbReference type="KEGG" id="aer:AERYTH_02420"/>
<comment type="subcellular location">
    <subcellularLocation>
        <location evidence="1">Cell envelope</location>
    </subcellularLocation>
</comment>
<reference evidence="7 8" key="1">
    <citation type="journal article" date="1991" name="Int. J. Syst. Bacteriol.">
        <title>Description of the erythromycin-producing bacterium Arthrobacter sp. strain NRRL B-3381 as Aeromicrobium erythreum gen. nov., sp. nov.</title>
        <authorList>
            <person name="Miller E.S."/>
            <person name="Woese C.R."/>
            <person name="Brenner S."/>
        </authorList>
    </citation>
    <scope>NUCLEOTIDE SEQUENCE [LARGE SCALE GENOMIC DNA]</scope>
    <source>
        <strain evidence="7 8">AR18</strain>
    </source>
</reference>
<dbReference type="RefSeq" id="WP_067854195.1">
    <property type="nucleotide sequence ID" value="NZ_CP011502.1"/>
</dbReference>
<keyword evidence="3" id="KW-0813">Transport</keyword>
<evidence type="ECO:0000259" key="6">
    <source>
        <dbReference type="PROSITE" id="PS50983"/>
    </source>
</evidence>
<dbReference type="PANTHER" id="PTHR30532:SF24">
    <property type="entry name" value="FERRIC ENTEROBACTIN-BINDING PERIPLASMIC PROTEIN FEPB"/>
    <property type="match status" value="1"/>
</dbReference>
<dbReference type="OrthoDB" id="7941913at2"/>
<evidence type="ECO:0000313" key="8">
    <source>
        <dbReference type="Proteomes" id="UP000067689"/>
    </source>
</evidence>
<dbReference type="AlphaFoldDB" id="A0A0U4AT52"/>
<dbReference type="SUPFAM" id="SSF53807">
    <property type="entry name" value="Helical backbone' metal receptor"/>
    <property type="match status" value="1"/>
</dbReference>
<keyword evidence="4 5" id="KW-0732">Signal</keyword>
<organism evidence="7 8">
    <name type="scientific">Aeromicrobium erythreum</name>
    <dbReference type="NCBI Taxonomy" id="2041"/>
    <lineage>
        <taxon>Bacteria</taxon>
        <taxon>Bacillati</taxon>
        <taxon>Actinomycetota</taxon>
        <taxon>Actinomycetes</taxon>
        <taxon>Propionibacteriales</taxon>
        <taxon>Nocardioidaceae</taxon>
        <taxon>Aeromicrobium</taxon>
    </lineage>
</organism>
<dbReference type="PROSITE" id="PS51257">
    <property type="entry name" value="PROKAR_LIPOPROTEIN"/>
    <property type="match status" value="1"/>
</dbReference>